<protein>
    <submittedName>
        <fullName evidence="3">Uncharacterized protein</fullName>
    </submittedName>
</protein>
<sequence length="487" mass="54311">MSKSSRSKKKKLEKEAKAALQQIAAPKEEATTPRSIEGPRRRASPSVSPCQSPSNSPDKETLKEDFKWAPPVWEVLAGMHDGPGFEWHSKEEFTEGLKALQRKWRIKQGLPRDRSNDEEEKLRQPEPTGTLQQQKQPGPQQSQPSKLPEPAKPCGHHGQQPPPDSPLYEHVKAVFAAAVYHVSNGDMHEAEDILRPLFDVEDLHNAYLQIFMVSKMFMMTGHDLLEKDEYEDARGCYSFSLEVYPDNTEARSALAFAELRLGNYVEVIEHCSIVLKSQAESLHREALKWRGVAFYNLGRQREAWNDLAECMGGARPSVRQRLASPNGFALFRLKLNPEVFGDDLKLQESNHITASMAALLTHAEQLSAAQSGSQPVFISGQGQTSDAAFKSMPAAERHLQRDLQPADIPEKTQQSMAERVDEESSRAIKILLDMYPSAKSAQPGAQCCTLGNSNYVHTQQDHSREPAIVREQSTPEELKGMVGGGRG</sequence>
<feature type="region of interest" description="Disordered" evidence="2">
    <location>
        <begin position="458"/>
        <end position="487"/>
    </location>
</feature>
<dbReference type="EMBL" id="AGSI01000008">
    <property type="protein sequence ID" value="EIE23316.1"/>
    <property type="molecule type" value="Genomic_DNA"/>
</dbReference>
<reference evidence="3 4" key="1">
    <citation type="journal article" date="2012" name="Genome Biol.">
        <title>The genome of the polar eukaryotic microalga coccomyxa subellipsoidea reveals traits of cold adaptation.</title>
        <authorList>
            <person name="Blanc G."/>
            <person name="Agarkova I."/>
            <person name="Grimwood J."/>
            <person name="Kuo A."/>
            <person name="Brueggeman A."/>
            <person name="Dunigan D."/>
            <person name="Gurnon J."/>
            <person name="Ladunga I."/>
            <person name="Lindquist E."/>
            <person name="Lucas S."/>
            <person name="Pangilinan J."/>
            <person name="Proschold T."/>
            <person name="Salamov A."/>
            <person name="Schmutz J."/>
            <person name="Weeks D."/>
            <person name="Yamada T."/>
            <person name="Claverie J.M."/>
            <person name="Grigoriev I."/>
            <person name="Van Etten J."/>
            <person name="Lomsadze A."/>
            <person name="Borodovsky M."/>
        </authorList>
    </citation>
    <scope>NUCLEOTIDE SEQUENCE [LARGE SCALE GENOMIC DNA]</scope>
    <source>
        <strain evidence="3 4">C-169</strain>
    </source>
</reference>
<feature type="compositionally biased region" description="Basic residues" evidence="2">
    <location>
        <begin position="1"/>
        <end position="11"/>
    </location>
</feature>
<proteinExistence type="predicted"/>
<dbReference type="Proteomes" id="UP000007264">
    <property type="component" value="Unassembled WGS sequence"/>
</dbReference>
<feature type="compositionally biased region" description="Polar residues" evidence="2">
    <location>
        <begin position="45"/>
        <end position="56"/>
    </location>
</feature>
<dbReference type="RefSeq" id="XP_005647860.1">
    <property type="nucleotide sequence ID" value="XM_005647803.1"/>
</dbReference>
<feature type="compositionally biased region" description="Basic and acidic residues" evidence="2">
    <location>
        <begin position="459"/>
        <end position="468"/>
    </location>
</feature>
<dbReference type="AlphaFoldDB" id="I0YY47"/>
<keyword evidence="4" id="KW-1185">Reference proteome</keyword>
<dbReference type="Gene3D" id="1.25.40.10">
    <property type="entry name" value="Tetratricopeptide repeat domain"/>
    <property type="match status" value="1"/>
</dbReference>
<dbReference type="OrthoDB" id="10650008at2759"/>
<dbReference type="SUPFAM" id="SSF48452">
    <property type="entry name" value="TPR-like"/>
    <property type="match status" value="1"/>
</dbReference>
<name>I0YY47_COCSC</name>
<keyword evidence="1" id="KW-0802">TPR repeat</keyword>
<evidence type="ECO:0000313" key="4">
    <source>
        <dbReference type="Proteomes" id="UP000007264"/>
    </source>
</evidence>
<dbReference type="InterPro" id="IPR019734">
    <property type="entry name" value="TPR_rpt"/>
</dbReference>
<evidence type="ECO:0000256" key="1">
    <source>
        <dbReference type="PROSITE-ProRule" id="PRU00339"/>
    </source>
</evidence>
<comment type="caution">
    <text evidence="3">The sequence shown here is derived from an EMBL/GenBank/DDBJ whole genome shotgun (WGS) entry which is preliminary data.</text>
</comment>
<evidence type="ECO:0000313" key="3">
    <source>
        <dbReference type="EMBL" id="EIE23316.1"/>
    </source>
</evidence>
<feature type="compositionally biased region" description="Basic and acidic residues" evidence="2">
    <location>
        <begin position="110"/>
        <end position="124"/>
    </location>
</feature>
<dbReference type="InterPro" id="IPR011990">
    <property type="entry name" value="TPR-like_helical_dom_sf"/>
</dbReference>
<dbReference type="KEGG" id="csl:COCSUDRAFT_63670"/>
<evidence type="ECO:0000256" key="2">
    <source>
        <dbReference type="SAM" id="MobiDB-lite"/>
    </source>
</evidence>
<dbReference type="GeneID" id="17041304"/>
<feature type="region of interest" description="Disordered" evidence="2">
    <location>
        <begin position="106"/>
        <end position="167"/>
    </location>
</feature>
<gene>
    <name evidence="3" type="ORF">COCSUDRAFT_63670</name>
</gene>
<feature type="compositionally biased region" description="Low complexity" evidence="2">
    <location>
        <begin position="127"/>
        <end position="148"/>
    </location>
</feature>
<organism evidence="3 4">
    <name type="scientific">Coccomyxa subellipsoidea (strain C-169)</name>
    <name type="common">Green microalga</name>
    <dbReference type="NCBI Taxonomy" id="574566"/>
    <lineage>
        <taxon>Eukaryota</taxon>
        <taxon>Viridiplantae</taxon>
        <taxon>Chlorophyta</taxon>
        <taxon>core chlorophytes</taxon>
        <taxon>Trebouxiophyceae</taxon>
        <taxon>Trebouxiophyceae incertae sedis</taxon>
        <taxon>Coccomyxaceae</taxon>
        <taxon>Coccomyxa</taxon>
        <taxon>Coccomyxa subellipsoidea</taxon>
    </lineage>
</organism>
<feature type="repeat" description="TPR" evidence="1">
    <location>
        <begin position="214"/>
        <end position="247"/>
    </location>
</feature>
<accession>I0YY47</accession>
<feature type="region of interest" description="Disordered" evidence="2">
    <location>
        <begin position="1"/>
        <end position="65"/>
    </location>
</feature>
<dbReference type="PROSITE" id="PS50005">
    <property type="entry name" value="TPR"/>
    <property type="match status" value="1"/>
</dbReference>